<gene>
    <name evidence="2" type="ORF">AGLY_004446</name>
</gene>
<organism evidence="2 3">
    <name type="scientific">Aphis glycines</name>
    <name type="common">Soybean aphid</name>
    <dbReference type="NCBI Taxonomy" id="307491"/>
    <lineage>
        <taxon>Eukaryota</taxon>
        <taxon>Metazoa</taxon>
        <taxon>Ecdysozoa</taxon>
        <taxon>Arthropoda</taxon>
        <taxon>Hexapoda</taxon>
        <taxon>Insecta</taxon>
        <taxon>Pterygota</taxon>
        <taxon>Neoptera</taxon>
        <taxon>Paraneoptera</taxon>
        <taxon>Hemiptera</taxon>
        <taxon>Sternorrhyncha</taxon>
        <taxon>Aphidomorpha</taxon>
        <taxon>Aphidoidea</taxon>
        <taxon>Aphididae</taxon>
        <taxon>Aphidini</taxon>
        <taxon>Aphis</taxon>
        <taxon>Aphis</taxon>
    </lineage>
</organism>
<name>A0A6G0TZ05_APHGL</name>
<comment type="caution">
    <text evidence="2">The sequence shown here is derived from an EMBL/GenBank/DDBJ whole genome shotgun (WGS) entry which is preliminary data.</text>
</comment>
<evidence type="ECO:0000313" key="2">
    <source>
        <dbReference type="EMBL" id="KAE9541201.1"/>
    </source>
</evidence>
<proteinExistence type="predicted"/>
<accession>A0A6G0TZ05</accession>
<keyword evidence="3" id="KW-1185">Reference proteome</keyword>
<feature type="region of interest" description="Disordered" evidence="1">
    <location>
        <begin position="105"/>
        <end position="163"/>
    </location>
</feature>
<feature type="compositionally biased region" description="Polar residues" evidence="1">
    <location>
        <begin position="114"/>
        <end position="127"/>
    </location>
</feature>
<dbReference type="Proteomes" id="UP000475862">
    <property type="component" value="Unassembled WGS sequence"/>
</dbReference>
<sequence length="182" mass="20668">MKRLWFSQGQKVSCVYFCFLANSPIIMNSCRSKSDCRRGNMDLTMTFRTVTITTTTKRDEENDNADATRRRAKRFILENVQIRTRSTYYINDDDDVTCIISGGDYERTRPTDRQMPQSNERGSNNTRGRIAGTSRGGWRSNKIVKALPPPSPSRVTSSSNTCRGGGEYIIGIKKIAPRNDQH</sequence>
<evidence type="ECO:0000313" key="3">
    <source>
        <dbReference type="Proteomes" id="UP000475862"/>
    </source>
</evidence>
<reference evidence="2 3" key="1">
    <citation type="submission" date="2019-08" db="EMBL/GenBank/DDBJ databases">
        <title>The genome of the soybean aphid Biotype 1, its phylome, world population structure and adaptation to the North American continent.</title>
        <authorList>
            <person name="Giordano R."/>
            <person name="Donthu R.K."/>
            <person name="Hernandez A.G."/>
            <person name="Wright C.L."/>
            <person name="Zimin A.V."/>
        </authorList>
    </citation>
    <scope>NUCLEOTIDE SEQUENCE [LARGE SCALE GENOMIC DNA]</scope>
    <source>
        <tissue evidence="2">Whole aphids</tissue>
    </source>
</reference>
<protein>
    <submittedName>
        <fullName evidence="2">Uncharacterized protein</fullName>
    </submittedName>
</protein>
<dbReference type="EMBL" id="VYZN01000013">
    <property type="protein sequence ID" value="KAE9541201.1"/>
    <property type="molecule type" value="Genomic_DNA"/>
</dbReference>
<evidence type="ECO:0000256" key="1">
    <source>
        <dbReference type="SAM" id="MobiDB-lite"/>
    </source>
</evidence>
<dbReference type="AlphaFoldDB" id="A0A6G0TZ05"/>